<dbReference type="AlphaFoldDB" id="A0AAU2JZD7"/>
<protein>
    <submittedName>
        <fullName evidence="1">DUF742 domain-containing protein</fullName>
    </submittedName>
</protein>
<accession>A0AAU2JZD7</accession>
<dbReference type="InterPro" id="IPR007995">
    <property type="entry name" value="DUF742"/>
</dbReference>
<gene>
    <name evidence="1" type="ORF">OG327_29735</name>
</gene>
<dbReference type="EMBL" id="CP108264">
    <property type="protein sequence ID" value="WTU77183.1"/>
    <property type="molecule type" value="Genomic_DNA"/>
</dbReference>
<organism evidence="1">
    <name type="scientific">Streptomyces sp. NBC_00049</name>
    <dbReference type="NCBI Taxonomy" id="2903617"/>
    <lineage>
        <taxon>Bacteria</taxon>
        <taxon>Bacillati</taxon>
        <taxon>Actinomycetota</taxon>
        <taxon>Actinomycetes</taxon>
        <taxon>Kitasatosporales</taxon>
        <taxon>Streptomycetaceae</taxon>
        <taxon>Streptomyces</taxon>
    </lineage>
</organism>
<dbReference type="PANTHER" id="PTHR36221:SF1">
    <property type="entry name" value="DUF742 DOMAIN-CONTAINING PROTEIN"/>
    <property type="match status" value="1"/>
</dbReference>
<dbReference type="Pfam" id="PF05331">
    <property type="entry name" value="DUF742"/>
    <property type="match status" value="1"/>
</dbReference>
<sequence>MRARATGAYAKGSSYGDTPWLDDSAGRVMRPYTASGGRTRPGVALDLLSLVTATGVRPRAPLGAEHTLALRLCAGSAAVTVAEVAGQLRLPAAVVKVLLSDLMDHGAVMAQAPRFPRPASGSFAADDQDLLRAVLDGLRKRL</sequence>
<evidence type="ECO:0000313" key="1">
    <source>
        <dbReference type="EMBL" id="WTU77183.1"/>
    </source>
</evidence>
<proteinExistence type="predicted"/>
<dbReference type="PANTHER" id="PTHR36221">
    <property type="entry name" value="DUF742 DOMAIN-CONTAINING PROTEIN"/>
    <property type="match status" value="1"/>
</dbReference>
<name>A0AAU2JZD7_9ACTN</name>
<reference evidence="1" key="1">
    <citation type="submission" date="2022-10" db="EMBL/GenBank/DDBJ databases">
        <title>The complete genomes of actinobacterial strains from the NBC collection.</title>
        <authorList>
            <person name="Joergensen T.S."/>
            <person name="Alvarez Arevalo M."/>
            <person name="Sterndorff E.B."/>
            <person name="Faurdal D."/>
            <person name="Vuksanovic O."/>
            <person name="Mourched A.-S."/>
            <person name="Charusanti P."/>
            <person name="Shaw S."/>
            <person name="Blin K."/>
            <person name="Weber T."/>
        </authorList>
    </citation>
    <scope>NUCLEOTIDE SEQUENCE</scope>
    <source>
        <strain evidence="1">NBC_00049</strain>
    </source>
</reference>